<dbReference type="CDD" id="cd06260">
    <property type="entry name" value="DUF820-like"/>
    <property type="match status" value="1"/>
</dbReference>
<protein>
    <recommendedName>
        <fullName evidence="1">Putative restriction endonuclease domain-containing protein</fullName>
    </recommendedName>
</protein>
<dbReference type="Pfam" id="PF05685">
    <property type="entry name" value="Uma2"/>
    <property type="match status" value="1"/>
</dbReference>
<accession>A0A6J4VE36</accession>
<reference evidence="2" key="1">
    <citation type="submission" date="2020-02" db="EMBL/GenBank/DDBJ databases">
        <authorList>
            <person name="Meier V. D."/>
        </authorList>
    </citation>
    <scope>NUCLEOTIDE SEQUENCE</scope>
    <source>
        <strain evidence="2">AVDCRST_MAG18</strain>
    </source>
</reference>
<evidence type="ECO:0000259" key="1">
    <source>
        <dbReference type="Pfam" id="PF05685"/>
    </source>
</evidence>
<sequence>MTMTTAPLELVLHSSEATWNRERWDELPDDGKRYEIIDGVLYMSTAPSPWHQWISRLAQRLLYTQIDDRGLGITFNAPVGLFMPGCDPVQPDLLVLRPDDRSLILERRIETIPLLLIEILSPSNPQHDLVLKRQAYARAGVPEYWVLRPQERDILVHSEPDPTLGHFLRVLRIPADGELVSPTLAFRAPVAAFFALPSEPAS</sequence>
<organism evidence="2">
    <name type="scientific">uncultured Thermomicrobiales bacterium</name>
    <dbReference type="NCBI Taxonomy" id="1645740"/>
    <lineage>
        <taxon>Bacteria</taxon>
        <taxon>Pseudomonadati</taxon>
        <taxon>Thermomicrobiota</taxon>
        <taxon>Thermomicrobia</taxon>
        <taxon>Thermomicrobiales</taxon>
        <taxon>environmental samples</taxon>
    </lineage>
</organism>
<dbReference type="InterPro" id="IPR008538">
    <property type="entry name" value="Uma2"/>
</dbReference>
<dbReference type="PANTHER" id="PTHR35400:SF3">
    <property type="entry name" value="SLL1072 PROTEIN"/>
    <property type="match status" value="1"/>
</dbReference>
<feature type="domain" description="Putative restriction endonuclease" evidence="1">
    <location>
        <begin position="25"/>
        <end position="184"/>
    </location>
</feature>
<dbReference type="SUPFAM" id="SSF52980">
    <property type="entry name" value="Restriction endonuclease-like"/>
    <property type="match status" value="1"/>
</dbReference>
<dbReference type="Gene3D" id="3.90.1570.10">
    <property type="entry name" value="tt1808, chain A"/>
    <property type="match status" value="1"/>
</dbReference>
<dbReference type="PANTHER" id="PTHR35400">
    <property type="entry name" value="SLR1083 PROTEIN"/>
    <property type="match status" value="1"/>
</dbReference>
<dbReference type="InterPro" id="IPR012296">
    <property type="entry name" value="Nuclease_put_TT1808"/>
</dbReference>
<dbReference type="AlphaFoldDB" id="A0A6J4VE36"/>
<dbReference type="EMBL" id="CADCWN010000202">
    <property type="protein sequence ID" value="CAA9576543.1"/>
    <property type="molecule type" value="Genomic_DNA"/>
</dbReference>
<gene>
    <name evidence="2" type="ORF">AVDCRST_MAG18-2614</name>
</gene>
<proteinExistence type="predicted"/>
<evidence type="ECO:0000313" key="2">
    <source>
        <dbReference type="EMBL" id="CAA9576543.1"/>
    </source>
</evidence>
<name>A0A6J4VE36_9BACT</name>
<dbReference type="InterPro" id="IPR011335">
    <property type="entry name" value="Restrct_endonuc-II-like"/>
</dbReference>